<dbReference type="GeneID" id="92992625"/>
<evidence type="ECO:0000313" key="1">
    <source>
        <dbReference type="EMBL" id="OLY42755.1"/>
    </source>
</evidence>
<proteinExistence type="predicted"/>
<evidence type="ECO:0000313" key="2">
    <source>
        <dbReference type="Proteomes" id="UP000187344"/>
    </source>
</evidence>
<dbReference type="Proteomes" id="UP000187344">
    <property type="component" value="Unassembled WGS sequence"/>
</dbReference>
<dbReference type="PIRSF" id="PIRSF031780">
    <property type="entry name" value="UCP031780"/>
    <property type="match status" value="1"/>
</dbReference>
<dbReference type="Gene3D" id="1.10.790.20">
    <property type="entry name" value="Domain of unknown function DUF1476"/>
    <property type="match status" value="1"/>
</dbReference>
<dbReference type="EMBL" id="LXYT01000003">
    <property type="protein sequence ID" value="OLY42755.1"/>
    <property type="molecule type" value="Genomic_DNA"/>
</dbReference>
<accession>A0A1R0F717</accession>
<dbReference type="RefSeq" id="WP_075870595.1">
    <property type="nucleotide sequence ID" value="NZ_CAMLCQ010000020.1"/>
</dbReference>
<dbReference type="InterPro" id="IPR009945">
    <property type="entry name" value="ATPase_inh_sub_z"/>
</dbReference>
<dbReference type="Pfam" id="PF07345">
    <property type="entry name" value="ATPaseInh_sub_z"/>
    <property type="match status" value="1"/>
</dbReference>
<dbReference type="OrthoDB" id="9810387at2"/>
<gene>
    <name evidence="1" type="ORF">PEB0149_001620</name>
</gene>
<organism evidence="1 2">
    <name type="scientific">Bartonella apis</name>
    <dbReference type="NCBI Taxonomy" id="1686310"/>
    <lineage>
        <taxon>Bacteria</taxon>
        <taxon>Pseudomonadati</taxon>
        <taxon>Pseudomonadota</taxon>
        <taxon>Alphaproteobacteria</taxon>
        <taxon>Hyphomicrobiales</taxon>
        <taxon>Bartonellaceae</taxon>
        <taxon>Bartonella</taxon>
    </lineage>
</organism>
<evidence type="ECO:0008006" key="3">
    <source>
        <dbReference type="Google" id="ProtNLM"/>
    </source>
</evidence>
<comment type="caution">
    <text evidence="1">The sequence shown here is derived from an EMBL/GenBank/DDBJ whole genome shotgun (WGS) entry which is preliminary data.</text>
</comment>
<keyword evidence="2" id="KW-1185">Reference proteome</keyword>
<dbReference type="InterPro" id="IPR038293">
    <property type="entry name" value="ATPase_inh_sub_z_sf"/>
</dbReference>
<dbReference type="AlphaFoldDB" id="A0A1R0F717"/>
<protein>
    <recommendedName>
        <fullName evidence="3">DUF1476 domain-containing protein</fullName>
    </recommendedName>
</protein>
<sequence>MDGMKERADAFEQKYMIDEELRFKANALSNRMIGLWAADRLGKTGEAANEYAKEVVNASFQRSNEEAVVQKIVHDFHASNVEIDESKLRNKMAQLLREAIERVKNS</sequence>
<reference evidence="1 2" key="1">
    <citation type="submission" date="2016-12" db="EMBL/GenBank/DDBJ databases">
        <title>Comparative genomics of Bartonella apis.</title>
        <authorList>
            <person name="Engel P."/>
        </authorList>
    </citation>
    <scope>NUCLEOTIDE SEQUENCE [LARGE SCALE GENOMIC DNA]</scope>
    <source>
        <strain evidence="1 2">PEB0149</strain>
    </source>
</reference>
<name>A0A1R0F717_9HYPH</name>